<feature type="domain" description="Flagellar basal-body/hook protein C-terminal" evidence="6">
    <location>
        <begin position="216"/>
        <end position="260"/>
    </location>
</feature>
<gene>
    <name evidence="8" type="ORF">MNBD_ALPHA02-32</name>
</gene>
<dbReference type="PANTHER" id="PTHR30435">
    <property type="entry name" value="FLAGELLAR PROTEIN"/>
    <property type="match status" value="1"/>
</dbReference>
<proteinExistence type="inferred from homology"/>
<accession>A0A3B0S693</accession>
<dbReference type="EMBL" id="UOED01000136">
    <property type="protein sequence ID" value="VAV99769.1"/>
    <property type="molecule type" value="Genomic_DNA"/>
</dbReference>
<dbReference type="PANTHER" id="PTHR30435:SF19">
    <property type="entry name" value="FLAGELLAR BASAL-BODY ROD PROTEIN FLGG"/>
    <property type="match status" value="1"/>
</dbReference>
<comment type="subunit">
    <text evidence="3">The basal body constitutes a major portion of the flagellar organelle and consists of four rings (L,P,S, and M) mounted on a central rod. The rod consists of about 26 subunits of FlgG in the distal portion, and FlgB, FlgC and FlgF are thought to build up the proximal portion of the rod with about 6 subunits each.</text>
</comment>
<dbReference type="NCBIfam" id="TIGR02488">
    <property type="entry name" value="flgG_G_neg"/>
    <property type="match status" value="1"/>
</dbReference>
<organism evidence="8">
    <name type="scientific">hydrothermal vent metagenome</name>
    <dbReference type="NCBI Taxonomy" id="652676"/>
    <lineage>
        <taxon>unclassified sequences</taxon>
        <taxon>metagenomes</taxon>
        <taxon>ecological metagenomes</taxon>
    </lineage>
</organism>
<sequence length="261" mass="27310">MKALSIAATGMIAQQLNVEVIANNIANMNTTGFKRQRAEFQDLLYQNIERIGSNSSDTGTITPSGIQVGVGVKTGGVYRITEQGSVVGTENDLDVAINGNGYFRITLPTGDNAYSRAGAFQLGPTGQIVTLEGYTVGPGLTIPQGAVDIAINPEGELLVTLQGQINPTNVGRLELVTFPNPAGLEATGNNQFLETPASGAANVGVPNTPGFGAILQGFLENSNVNSVSEITSLITAQRAYEMNSKVISTADEMMSVTSNLR</sequence>
<keyword evidence="8" id="KW-0966">Cell projection</keyword>
<dbReference type="Pfam" id="PF06429">
    <property type="entry name" value="Flg_bbr_C"/>
    <property type="match status" value="1"/>
</dbReference>
<dbReference type="Pfam" id="PF22692">
    <property type="entry name" value="LlgE_F_G_D1"/>
    <property type="match status" value="1"/>
</dbReference>
<dbReference type="InterPro" id="IPR020013">
    <property type="entry name" value="Flagellar_FlgE/F/G"/>
</dbReference>
<evidence type="ECO:0000256" key="3">
    <source>
        <dbReference type="ARBA" id="ARBA00025933"/>
    </source>
</evidence>
<name>A0A3B0S693_9ZZZZ</name>
<dbReference type="InterPro" id="IPR053967">
    <property type="entry name" value="LlgE_F_G-like_D1"/>
</dbReference>
<dbReference type="GO" id="GO:0009426">
    <property type="term" value="C:bacterial-type flagellum basal body, distal rod"/>
    <property type="evidence" value="ECO:0007669"/>
    <property type="project" value="InterPro"/>
</dbReference>
<dbReference type="SUPFAM" id="SSF117143">
    <property type="entry name" value="Flagellar hook protein flgE"/>
    <property type="match status" value="1"/>
</dbReference>
<comment type="similarity">
    <text evidence="1">Belongs to the flagella basal body rod proteins family.</text>
</comment>
<evidence type="ECO:0000256" key="1">
    <source>
        <dbReference type="ARBA" id="ARBA00009677"/>
    </source>
</evidence>
<dbReference type="InterPro" id="IPR037925">
    <property type="entry name" value="FlgE/F/G-like"/>
</dbReference>
<protein>
    <recommendedName>
        <fullName evidence="2">Flagellar basal-body rod protein FlgG</fullName>
    </recommendedName>
    <alternativeName>
        <fullName evidence="4">Distal rod protein</fullName>
    </alternativeName>
</protein>
<dbReference type="InterPro" id="IPR019776">
    <property type="entry name" value="Flagellar_basal_body_rod_CS"/>
</dbReference>
<reference evidence="8" key="1">
    <citation type="submission" date="2018-06" db="EMBL/GenBank/DDBJ databases">
        <authorList>
            <person name="Zhirakovskaya E."/>
        </authorList>
    </citation>
    <scope>NUCLEOTIDE SEQUENCE</scope>
</reference>
<dbReference type="InterPro" id="IPR010930">
    <property type="entry name" value="Flg_bb/hook_C_dom"/>
</dbReference>
<evidence type="ECO:0000256" key="2">
    <source>
        <dbReference type="ARBA" id="ARBA00017948"/>
    </source>
</evidence>
<evidence type="ECO:0000259" key="6">
    <source>
        <dbReference type="Pfam" id="PF06429"/>
    </source>
</evidence>
<evidence type="ECO:0000256" key="4">
    <source>
        <dbReference type="ARBA" id="ARBA00032912"/>
    </source>
</evidence>
<keyword evidence="8" id="KW-0282">Flagellum</keyword>
<feature type="domain" description="Flagellar hook protein FlgE/F/G-like D1" evidence="7">
    <location>
        <begin position="96"/>
        <end position="157"/>
    </location>
</feature>
<dbReference type="Pfam" id="PF00460">
    <property type="entry name" value="Flg_bb_rod"/>
    <property type="match status" value="1"/>
</dbReference>
<evidence type="ECO:0000259" key="7">
    <source>
        <dbReference type="Pfam" id="PF22692"/>
    </source>
</evidence>
<dbReference type="AlphaFoldDB" id="A0A3B0S693"/>
<dbReference type="PROSITE" id="PS00588">
    <property type="entry name" value="FLAGELLA_BB_ROD"/>
    <property type="match status" value="1"/>
</dbReference>
<dbReference type="InterPro" id="IPR012834">
    <property type="entry name" value="FlgG_G_neg"/>
</dbReference>
<evidence type="ECO:0000313" key="8">
    <source>
        <dbReference type="EMBL" id="VAV99769.1"/>
    </source>
</evidence>
<keyword evidence="8" id="KW-0969">Cilium</keyword>
<dbReference type="InterPro" id="IPR001444">
    <property type="entry name" value="Flag_bb_rod_N"/>
</dbReference>
<dbReference type="NCBIfam" id="TIGR03506">
    <property type="entry name" value="FlgEFG_subfam"/>
    <property type="match status" value="2"/>
</dbReference>
<feature type="domain" description="Flagellar basal body rod protein N-terminal" evidence="5">
    <location>
        <begin position="5"/>
        <end position="34"/>
    </location>
</feature>
<evidence type="ECO:0000259" key="5">
    <source>
        <dbReference type="Pfam" id="PF00460"/>
    </source>
</evidence>
<dbReference type="GO" id="GO:0071978">
    <property type="term" value="P:bacterial-type flagellum-dependent swarming motility"/>
    <property type="evidence" value="ECO:0007669"/>
    <property type="project" value="TreeGrafter"/>
</dbReference>